<keyword evidence="4 6" id="KW-1133">Transmembrane helix</keyword>
<evidence type="ECO:0000313" key="8">
    <source>
        <dbReference type="EMBL" id="KIL39912.1"/>
    </source>
</evidence>
<sequence>MDAVRAMLRTNVKNNLLNGIAWSIGFNFVTPFIPVLAGKLGATNTHFAMLSSIPALLTIIVTLPASYALDRFRRQKPIVAGLILFSRLCYLLMAFIPLLKLSPIEALIALVGVYTATNSVISVAYQSMMGEIIPVSNRNRVFAQRNMWTGFTGMAVALVAGWGIDELPYPYGYQAAFLLGFASSLAETWYFYKLRIPSEERPVSVAALAPAAKAGPIAAPAGEMPARPGKPALLQRFSHGAGKPFYLFCLSAIVFIFAWQAAWPVYNKVKVVTLQASNSWMSIDAVVGAVGSMLSFPLWARLADRKSNGYVLFLSALLLATSPFNWIYVPSMVWVCIYDFVGGIATAGFNQSIFNRLLELVPTDGRQRAIALYTTVSQVSAIFAPIVGMQLYSHMPYAGCMALLGVTRVIGSLCFLLILLPIPVLLGKRKAANRKSMHG</sequence>
<keyword evidence="9" id="KW-1185">Reference proteome</keyword>
<evidence type="ECO:0000256" key="2">
    <source>
        <dbReference type="ARBA" id="ARBA00022448"/>
    </source>
</evidence>
<evidence type="ECO:0000256" key="3">
    <source>
        <dbReference type="ARBA" id="ARBA00022692"/>
    </source>
</evidence>
<keyword evidence="2" id="KW-0813">Transport</keyword>
<feature type="transmembrane region" description="Helical" evidence="6">
    <location>
        <begin position="307"/>
        <end position="326"/>
    </location>
</feature>
<dbReference type="PROSITE" id="PS50850">
    <property type="entry name" value="MFS"/>
    <property type="match status" value="1"/>
</dbReference>
<feature type="domain" description="Major facilitator superfamily (MFS) profile" evidence="7">
    <location>
        <begin position="1"/>
        <end position="423"/>
    </location>
</feature>
<feature type="transmembrane region" description="Helical" evidence="6">
    <location>
        <begin position="332"/>
        <end position="349"/>
    </location>
</feature>
<evidence type="ECO:0000256" key="1">
    <source>
        <dbReference type="ARBA" id="ARBA00004651"/>
    </source>
</evidence>
<dbReference type="RefSeq" id="WP_041048709.1">
    <property type="nucleotide sequence ID" value="NZ_JXAK01000029.1"/>
</dbReference>
<accession>A0ABR5AHS8</accession>
<evidence type="ECO:0000256" key="4">
    <source>
        <dbReference type="ARBA" id="ARBA00022989"/>
    </source>
</evidence>
<reference evidence="8 9" key="1">
    <citation type="submission" date="2014-12" db="EMBL/GenBank/DDBJ databases">
        <title>Draft genome sequence of Paenibacillus kamchatkensis strain B-2647.</title>
        <authorList>
            <person name="Karlyshev A.V."/>
            <person name="Kudryashova E.B."/>
        </authorList>
    </citation>
    <scope>NUCLEOTIDE SEQUENCE [LARGE SCALE GENOMIC DNA]</scope>
    <source>
        <strain evidence="8 9">VKM B-2647</strain>
    </source>
</reference>
<evidence type="ECO:0000256" key="6">
    <source>
        <dbReference type="SAM" id="Phobius"/>
    </source>
</evidence>
<dbReference type="Pfam" id="PF07690">
    <property type="entry name" value="MFS_1"/>
    <property type="match status" value="1"/>
</dbReference>
<keyword evidence="3 6" id="KW-0812">Transmembrane</keyword>
<dbReference type="PANTHER" id="PTHR23526">
    <property type="entry name" value="INTEGRAL MEMBRANE TRANSPORT PROTEIN-RELATED"/>
    <property type="match status" value="1"/>
</dbReference>
<dbReference type="SUPFAM" id="SSF103473">
    <property type="entry name" value="MFS general substrate transporter"/>
    <property type="match status" value="1"/>
</dbReference>
<organism evidence="8 9">
    <name type="scientific">Gordoniibacillus kamchatkensis</name>
    <dbReference type="NCBI Taxonomy" id="1590651"/>
    <lineage>
        <taxon>Bacteria</taxon>
        <taxon>Bacillati</taxon>
        <taxon>Bacillota</taxon>
        <taxon>Bacilli</taxon>
        <taxon>Bacillales</taxon>
        <taxon>Paenibacillaceae</taxon>
        <taxon>Gordoniibacillus</taxon>
    </lineage>
</organism>
<gene>
    <name evidence="8" type="ORF">SD70_16935</name>
</gene>
<dbReference type="PANTHER" id="PTHR23526:SF2">
    <property type="entry name" value="MAJOR FACILITATOR SUPERFAMILY (MFS) PROFILE DOMAIN-CONTAINING PROTEIN"/>
    <property type="match status" value="1"/>
</dbReference>
<name>A0ABR5AHS8_9BACL</name>
<proteinExistence type="predicted"/>
<dbReference type="EMBL" id="JXAK01000029">
    <property type="protein sequence ID" value="KIL39912.1"/>
    <property type="molecule type" value="Genomic_DNA"/>
</dbReference>
<protein>
    <recommendedName>
        <fullName evidence="7">Major facilitator superfamily (MFS) profile domain-containing protein</fullName>
    </recommendedName>
</protein>
<feature type="transmembrane region" description="Helical" evidence="6">
    <location>
        <begin position="405"/>
        <end position="427"/>
    </location>
</feature>
<comment type="caution">
    <text evidence="8">The sequence shown here is derived from an EMBL/GenBank/DDBJ whole genome shotgun (WGS) entry which is preliminary data.</text>
</comment>
<dbReference type="InterPro" id="IPR052528">
    <property type="entry name" value="Sugar_transport-like"/>
</dbReference>
<feature type="transmembrane region" description="Helical" evidence="6">
    <location>
        <begin position="16"/>
        <end position="37"/>
    </location>
</feature>
<keyword evidence="5 6" id="KW-0472">Membrane</keyword>
<feature type="transmembrane region" description="Helical" evidence="6">
    <location>
        <begin position="170"/>
        <end position="192"/>
    </location>
</feature>
<feature type="transmembrane region" description="Helical" evidence="6">
    <location>
        <begin position="278"/>
        <end position="300"/>
    </location>
</feature>
<dbReference type="InterPro" id="IPR020846">
    <property type="entry name" value="MFS_dom"/>
</dbReference>
<feature type="transmembrane region" description="Helical" evidence="6">
    <location>
        <begin position="78"/>
        <end position="98"/>
    </location>
</feature>
<evidence type="ECO:0000259" key="7">
    <source>
        <dbReference type="PROSITE" id="PS50850"/>
    </source>
</evidence>
<comment type="subcellular location">
    <subcellularLocation>
        <location evidence="1">Cell membrane</location>
        <topology evidence="1">Multi-pass membrane protein</topology>
    </subcellularLocation>
</comment>
<evidence type="ECO:0000313" key="9">
    <source>
        <dbReference type="Proteomes" id="UP000031967"/>
    </source>
</evidence>
<dbReference type="Proteomes" id="UP000031967">
    <property type="component" value="Unassembled WGS sequence"/>
</dbReference>
<dbReference type="InterPro" id="IPR036259">
    <property type="entry name" value="MFS_trans_sf"/>
</dbReference>
<feature type="transmembrane region" description="Helical" evidence="6">
    <location>
        <begin position="49"/>
        <end position="69"/>
    </location>
</feature>
<feature type="transmembrane region" description="Helical" evidence="6">
    <location>
        <begin position="245"/>
        <end position="266"/>
    </location>
</feature>
<dbReference type="Gene3D" id="1.20.1250.20">
    <property type="entry name" value="MFS general substrate transporter like domains"/>
    <property type="match status" value="2"/>
</dbReference>
<feature type="transmembrane region" description="Helical" evidence="6">
    <location>
        <begin position="104"/>
        <end position="125"/>
    </location>
</feature>
<evidence type="ECO:0000256" key="5">
    <source>
        <dbReference type="ARBA" id="ARBA00023136"/>
    </source>
</evidence>
<feature type="transmembrane region" description="Helical" evidence="6">
    <location>
        <begin position="146"/>
        <end position="164"/>
    </location>
</feature>
<feature type="transmembrane region" description="Helical" evidence="6">
    <location>
        <begin position="370"/>
        <end position="393"/>
    </location>
</feature>
<dbReference type="InterPro" id="IPR011701">
    <property type="entry name" value="MFS"/>
</dbReference>